<accession>A0A9J6AZN4</accession>
<comment type="caution">
    <text evidence="1">The sequence shown here is derived from an EMBL/GenBank/DDBJ whole genome shotgun (WGS) entry which is preliminary data.</text>
</comment>
<proteinExistence type="predicted"/>
<protein>
    <submittedName>
        <fullName evidence="1">Uncharacterized protein</fullName>
    </submittedName>
</protein>
<dbReference type="EMBL" id="JACXVP010000001">
    <property type="protein sequence ID" value="KAG5629559.1"/>
    <property type="molecule type" value="Genomic_DNA"/>
</dbReference>
<evidence type="ECO:0000313" key="1">
    <source>
        <dbReference type="EMBL" id="KAG5629559.1"/>
    </source>
</evidence>
<gene>
    <name evidence="1" type="ORF">H5410_001276</name>
</gene>
<organism evidence="1 2">
    <name type="scientific">Solanum commersonii</name>
    <name type="common">Commerson's wild potato</name>
    <name type="synonym">Commerson's nightshade</name>
    <dbReference type="NCBI Taxonomy" id="4109"/>
    <lineage>
        <taxon>Eukaryota</taxon>
        <taxon>Viridiplantae</taxon>
        <taxon>Streptophyta</taxon>
        <taxon>Embryophyta</taxon>
        <taxon>Tracheophyta</taxon>
        <taxon>Spermatophyta</taxon>
        <taxon>Magnoliopsida</taxon>
        <taxon>eudicotyledons</taxon>
        <taxon>Gunneridae</taxon>
        <taxon>Pentapetalae</taxon>
        <taxon>asterids</taxon>
        <taxon>lamiids</taxon>
        <taxon>Solanales</taxon>
        <taxon>Solanaceae</taxon>
        <taxon>Solanoideae</taxon>
        <taxon>Solaneae</taxon>
        <taxon>Solanum</taxon>
    </lineage>
</organism>
<dbReference type="AlphaFoldDB" id="A0A9J6AZN4"/>
<sequence>MHELKSNIWVRLVDLDDIKKEVMDFYKGLTGIAKPILPGVNIQVNLVISLCDNNAHLVKENRWEAFVDDVVLWADGSF</sequence>
<reference evidence="1 2" key="1">
    <citation type="submission" date="2020-09" db="EMBL/GenBank/DDBJ databases">
        <title>De no assembly of potato wild relative species, Solanum commersonii.</title>
        <authorList>
            <person name="Cho K."/>
        </authorList>
    </citation>
    <scope>NUCLEOTIDE SEQUENCE [LARGE SCALE GENOMIC DNA]</scope>
    <source>
        <strain evidence="1">LZ3.2</strain>
        <tissue evidence="1">Leaf</tissue>
    </source>
</reference>
<evidence type="ECO:0000313" key="2">
    <source>
        <dbReference type="Proteomes" id="UP000824120"/>
    </source>
</evidence>
<name>A0A9J6AZN4_SOLCO</name>
<keyword evidence="2" id="KW-1185">Reference proteome</keyword>
<dbReference type="Proteomes" id="UP000824120">
    <property type="component" value="Chromosome 1"/>
</dbReference>